<organism evidence="1 2">
    <name type="scientific">Solirubrobacter phytolaccae</name>
    <dbReference type="NCBI Taxonomy" id="1404360"/>
    <lineage>
        <taxon>Bacteria</taxon>
        <taxon>Bacillati</taxon>
        <taxon>Actinomycetota</taxon>
        <taxon>Thermoleophilia</taxon>
        <taxon>Solirubrobacterales</taxon>
        <taxon>Solirubrobacteraceae</taxon>
        <taxon>Solirubrobacter</taxon>
    </lineage>
</organism>
<keyword evidence="2" id="KW-1185">Reference proteome</keyword>
<dbReference type="EMBL" id="JAPDDP010000007">
    <property type="protein sequence ID" value="MDA0179799.1"/>
    <property type="molecule type" value="Genomic_DNA"/>
</dbReference>
<sequence>MSAYSVDGTASVRVEIEVGSVRVIARAREDVAVDVSPSNPNRGGDRAAAEAVRVDQTGGEIVVRGPHKPRIFGAGKDSVELVVEVPEASDVAAVVKFGSARLAGRFGAVRAEVPFGELSVDSAERLELKGGHGDYRVTHVAGDADLRFKSGMMRVGHVGGRLQLTGADGPITVDRVDGPAEVKTSSGSLEIGTTAANATIRAAYGGIHVREAIRGVVRIDGSYGSVDVGVRSGTAVWLDATSQHGVVRTDLAADSGPGSGEDTLELHIRTGYGSIDVHRSEGS</sequence>
<gene>
    <name evidence="1" type="ORF">OJ997_05800</name>
</gene>
<protein>
    <submittedName>
        <fullName evidence="1">DUF4097 domain-containing protein</fullName>
    </submittedName>
</protein>
<accession>A0A9X3N7J0</accession>
<name>A0A9X3N7J0_9ACTN</name>
<evidence type="ECO:0000313" key="2">
    <source>
        <dbReference type="Proteomes" id="UP001147653"/>
    </source>
</evidence>
<proteinExistence type="predicted"/>
<reference evidence="1" key="1">
    <citation type="submission" date="2022-10" db="EMBL/GenBank/DDBJ databases">
        <title>The WGS of Solirubrobacter phytolaccae KCTC 29190.</title>
        <authorList>
            <person name="Jiang Z."/>
        </authorList>
    </citation>
    <scope>NUCLEOTIDE SEQUENCE</scope>
    <source>
        <strain evidence="1">KCTC 29190</strain>
    </source>
</reference>
<dbReference type="RefSeq" id="WP_270024106.1">
    <property type="nucleotide sequence ID" value="NZ_JAPDDP010000007.1"/>
</dbReference>
<comment type="caution">
    <text evidence="1">The sequence shown here is derived from an EMBL/GenBank/DDBJ whole genome shotgun (WGS) entry which is preliminary data.</text>
</comment>
<dbReference type="Proteomes" id="UP001147653">
    <property type="component" value="Unassembled WGS sequence"/>
</dbReference>
<evidence type="ECO:0000313" key="1">
    <source>
        <dbReference type="EMBL" id="MDA0179799.1"/>
    </source>
</evidence>
<dbReference type="AlphaFoldDB" id="A0A9X3N7J0"/>